<dbReference type="Proteomes" id="UP000012101">
    <property type="component" value="Unassembled WGS sequence"/>
</dbReference>
<organism evidence="1 2">
    <name type="scientific">Leptospira weilii str. 2006001855</name>
    <dbReference type="NCBI Taxonomy" id="996804"/>
    <lineage>
        <taxon>Bacteria</taxon>
        <taxon>Pseudomonadati</taxon>
        <taxon>Spirochaetota</taxon>
        <taxon>Spirochaetia</taxon>
        <taxon>Leptospirales</taxon>
        <taxon>Leptospiraceae</taxon>
        <taxon>Leptospira</taxon>
    </lineage>
</organism>
<name>M6FML4_9LEPT</name>
<dbReference type="EMBL" id="AFJM02000042">
    <property type="protein sequence ID" value="EMM72367.1"/>
    <property type="molecule type" value="Genomic_DNA"/>
</dbReference>
<sequence length="39" mass="4791">MKEIEYVKELSYRTKKASRTLKSLSSSQKIRFFWDLQTY</sequence>
<reference evidence="1 2" key="1">
    <citation type="submission" date="2013-01" db="EMBL/GenBank/DDBJ databases">
        <authorList>
            <person name="Harkins D.M."/>
            <person name="Durkin A.S."/>
            <person name="Brinkac L.M."/>
            <person name="Haft D.H."/>
            <person name="Selengut J.D."/>
            <person name="Sanka R."/>
            <person name="DePew J."/>
            <person name="Purushe J."/>
            <person name="Hospenthal D.R."/>
            <person name="Murray C.K."/>
            <person name="Pimentel G."/>
            <person name="Wasfy M."/>
            <person name="Vinetz J.M."/>
            <person name="Sutton G.G."/>
            <person name="Nierman W.C."/>
            <person name="Fouts D.E."/>
        </authorList>
    </citation>
    <scope>NUCLEOTIDE SEQUENCE [LARGE SCALE GENOMIC DNA]</scope>
    <source>
        <strain evidence="1 2">2006001855</strain>
    </source>
</reference>
<comment type="caution">
    <text evidence="1">The sequence shown here is derived from an EMBL/GenBank/DDBJ whole genome shotgun (WGS) entry which is preliminary data.</text>
</comment>
<evidence type="ECO:0000313" key="2">
    <source>
        <dbReference type="Proteomes" id="UP000012101"/>
    </source>
</evidence>
<accession>M6FML4</accession>
<evidence type="ECO:0000313" key="1">
    <source>
        <dbReference type="EMBL" id="EMM72367.1"/>
    </source>
</evidence>
<dbReference type="AlphaFoldDB" id="M6FML4"/>
<protein>
    <submittedName>
        <fullName evidence="1">Uncharacterized protein</fullName>
    </submittedName>
</protein>
<proteinExistence type="predicted"/>
<gene>
    <name evidence="1" type="ORF">LEP1GSC038_3895</name>
</gene>